<dbReference type="Proteomes" id="UP001078443">
    <property type="component" value="Unassembled WGS sequence"/>
</dbReference>
<dbReference type="Pfam" id="PF08141">
    <property type="entry name" value="SspH"/>
    <property type="match status" value="1"/>
</dbReference>
<accession>A0ABT4D6Z9</accession>
<comment type="similarity">
    <text evidence="2">Belongs to the SspH family.</text>
</comment>
<comment type="caution">
    <text evidence="4">The sequence shown here is derived from an EMBL/GenBank/DDBJ whole genome shotgun (WGS) entry which is preliminary data.</text>
</comment>
<sequence>MIVERAEEILHSLGVINVTYENNPVWIENIEKENKTVSIKNLKTNKLIEVPISDLNED</sequence>
<organism evidence="4 5">
    <name type="scientific">Clostridium aestuarii</name>
    <dbReference type="NCBI Taxonomy" id="338193"/>
    <lineage>
        <taxon>Bacteria</taxon>
        <taxon>Bacillati</taxon>
        <taxon>Bacillota</taxon>
        <taxon>Clostridia</taxon>
        <taxon>Eubacteriales</taxon>
        <taxon>Clostridiaceae</taxon>
        <taxon>Clostridium</taxon>
    </lineage>
</organism>
<comment type="subcellular location">
    <subcellularLocation>
        <location evidence="1">Spore core</location>
    </subcellularLocation>
</comment>
<protein>
    <submittedName>
        <fullName evidence="4">H-type small acid-soluble spore protein</fullName>
    </submittedName>
</protein>
<name>A0ABT4D6Z9_9CLOT</name>
<proteinExistence type="inferred from homology"/>
<dbReference type="NCBIfam" id="TIGR02861">
    <property type="entry name" value="SASP_H"/>
    <property type="match status" value="1"/>
</dbReference>
<reference evidence="4" key="1">
    <citation type="submission" date="2022-12" db="EMBL/GenBank/DDBJ databases">
        <authorList>
            <person name="Wang J."/>
        </authorList>
    </citation>
    <scope>NUCLEOTIDE SEQUENCE</scope>
    <source>
        <strain evidence="4">HY-45-18</strain>
    </source>
</reference>
<dbReference type="InterPro" id="IPR012610">
    <property type="entry name" value="SASP_SspH"/>
</dbReference>
<keyword evidence="5" id="KW-1185">Reference proteome</keyword>
<evidence type="ECO:0000256" key="3">
    <source>
        <dbReference type="ARBA" id="ARBA00022969"/>
    </source>
</evidence>
<dbReference type="EMBL" id="JAPQER010000011">
    <property type="protein sequence ID" value="MCY6485783.1"/>
    <property type="molecule type" value="Genomic_DNA"/>
</dbReference>
<evidence type="ECO:0000256" key="1">
    <source>
        <dbReference type="ARBA" id="ARBA00004288"/>
    </source>
</evidence>
<evidence type="ECO:0000313" key="5">
    <source>
        <dbReference type="Proteomes" id="UP001078443"/>
    </source>
</evidence>
<gene>
    <name evidence="4" type="ORF">OW763_15795</name>
</gene>
<evidence type="ECO:0000256" key="2">
    <source>
        <dbReference type="ARBA" id="ARBA00006573"/>
    </source>
</evidence>
<keyword evidence="3" id="KW-0749">Sporulation</keyword>
<dbReference type="RefSeq" id="WP_268042430.1">
    <property type="nucleotide sequence ID" value="NZ_JAPQER010000011.1"/>
</dbReference>
<evidence type="ECO:0000313" key="4">
    <source>
        <dbReference type="EMBL" id="MCY6485783.1"/>
    </source>
</evidence>